<evidence type="ECO:0000313" key="1">
    <source>
        <dbReference type="EMBL" id="ADL56192.1"/>
    </source>
</evidence>
<dbReference type="KEGG" id="gca:Galf_2188"/>
<reference evidence="1 2" key="1">
    <citation type="submission" date="2010-08" db="EMBL/GenBank/DDBJ databases">
        <title>Complete sequence of Gallionella capsiferriformans ES-2.</title>
        <authorList>
            <consortium name="US DOE Joint Genome Institute"/>
            <person name="Lucas S."/>
            <person name="Copeland A."/>
            <person name="Lapidus A."/>
            <person name="Cheng J.-F."/>
            <person name="Bruce D."/>
            <person name="Goodwin L."/>
            <person name="Pitluck S."/>
            <person name="Chertkov O."/>
            <person name="Davenport K.W."/>
            <person name="Detter J.C."/>
            <person name="Han C."/>
            <person name="Tapia R."/>
            <person name="Land M."/>
            <person name="Hauser L."/>
            <person name="Chang Y.-J."/>
            <person name="Jeffries C."/>
            <person name="Kyrpides N."/>
            <person name="Ivanova N."/>
            <person name="Mikhailova N."/>
            <person name="Shelobolina E.S."/>
            <person name="Picardal F."/>
            <person name="Roden E."/>
            <person name="Emerson D."/>
            <person name="Woyke T."/>
        </authorList>
    </citation>
    <scope>NUCLEOTIDE SEQUENCE [LARGE SCALE GENOMIC DNA]</scope>
    <source>
        <strain evidence="1 2">ES-2</strain>
    </source>
</reference>
<dbReference type="HOGENOM" id="CLU_2092772_0_0_4"/>
<dbReference type="STRING" id="395494.Galf_2188"/>
<accession>D9SIM9</accession>
<evidence type="ECO:0000313" key="2">
    <source>
        <dbReference type="Proteomes" id="UP000001235"/>
    </source>
</evidence>
<dbReference type="Proteomes" id="UP000001235">
    <property type="component" value="Chromosome"/>
</dbReference>
<keyword evidence="2" id="KW-1185">Reference proteome</keyword>
<dbReference type="EMBL" id="CP002159">
    <property type="protein sequence ID" value="ADL56192.1"/>
    <property type="molecule type" value="Genomic_DNA"/>
</dbReference>
<gene>
    <name evidence="1" type="ordered locus">Galf_2188</name>
</gene>
<name>D9SIM9_GALCS</name>
<sequence length="117" mass="13151">MGRLIRQAIYFLMITLVINAGGWTFNKEAVADVWFDEQRSLAMEDHYSSSESQGVNADVSPQSPCNHWCHAAVHFMGLLSQSTPVMPEFVNEYSIQQSKAVQLSSPDGLFRPPRLFS</sequence>
<protein>
    <submittedName>
        <fullName evidence="1">Uncharacterized protein</fullName>
    </submittedName>
</protein>
<proteinExistence type="predicted"/>
<dbReference type="OrthoDB" id="8563558at2"/>
<organism evidence="1 2">
    <name type="scientific">Gallionella capsiferriformans (strain ES-2)</name>
    <name type="common">Gallionella ferruginea capsiferriformans (strain ES-2)</name>
    <dbReference type="NCBI Taxonomy" id="395494"/>
    <lineage>
        <taxon>Bacteria</taxon>
        <taxon>Pseudomonadati</taxon>
        <taxon>Pseudomonadota</taxon>
        <taxon>Betaproteobacteria</taxon>
        <taxon>Nitrosomonadales</taxon>
        <taxon>Gallionellaceae</taxon>
        <taxon>Gallionella</taxon>
    </lineage>
</organism>
<dbReference type="AlphaFoldDB" id="D9SIM9"/>